<reference evidence="3 4" key="1">
    <citation type="submission" date="2016-07" db="EMBL/GenBank/DDBJ databases">
        <title>High microdiversification within the ubiquitous acI lineage of Actinobacteria.</title>
        <authorList>
            <person name="Neuenschwander S.M."/>
            <person name="Salcher M."/>
            <person name="Ghai R."/>
            <person name="Pernthaler J."/>
        </authorList>
    </citation>
    <scope>NUCLEOTIDE SEQUENCE [LARGE SCALE GENOMIC DNA]</scope>
    <source>
        <strain evidence="3">MMS-VB-114</strain>
    </source>
</reference>
<dbReference type="Proteomes" id="UP000217221">
    <property type="component" value="Chromosome"/>
</dbReference>
<evidence type="ECO:0000313" key="4">
    <source>
        <dbReference type="Proteomes" id="UP000217221"/>
    </source>
</evidence>
<organism evidence="3 4">
    <name type="scientific">Candidatus Planktophila limnetica</name>
    <dbReference type="NCBI Taxonomy" id="573600"/>
    <lineage>
        <taxon>Bacteria</taxon>
        <taxon>Bacillati</taxon>
        <taxon>Actinomycetota</taxon>
        <taxon>Actinomycetes</taxon>
        <taxon>Candidatus Nanopelagicales</taxon>
        <taxon>Candidatus Nanopelagicaceae</taxon>
        <taxon>Candidatus Planktophila</taxon>
    </lineage>
</organism>
<feature type="signal peptide" evidence="1">
    <location>
        <begin position="1"/>
        <end position="25"/>
    </location>
</feature>
<dbReference type="Pfam" id="PF20254">
    <property type="entry name" value="DMFA2_C"/>
    <property type="match status" value="1"/>
</dbReference>
<keyword evidence="4" id="KW-1185">Reference proteome</keyword>
<accession>A0A249LH53</accession>
<gene>
    <name evidence="3" type="ORF">PHILAsVB114_06600</name>
</gene>
<dbReference type="EMBL" id="CP016782">
    <property type="protein sequence ID" value="ASY28264.1"/>
    <property type="molecule type" value="Genomic_DNA"/>
</dbReference>
<sequence length="462" mass="50507">MDVKRALLLITTLVASLLPMAPASAGTCDWDTDTGWVARENAKPGAKQWDLGAPVRRSADFSRRVEVKRVEGWFGATSAQCGQSVALHLVGASKDIETTISIYRMGYYGGARARLVGVEKIKDILWKFKVNENTPPGQYLFRLDAPRHKTSFVPLVIRDDKSKSAITFISSVFTWQAYNQWGGSSLYKGPDAKRESRAAVVTFNRPYDGDGAGQFRYMEFPALYLAERAGHEINYITDIDLDSDPTTLRNTQSIVVGGHSEYWTERMRGAIDASVASGINLVSLGGNTAYNKVTYDPKTRTMSDVITWRDPVVRKSESHLLGAQYFAMGVKSDYVVKSAAQWPFDVLKSGEKILGVVGSEVDAPVVNGRRVGVEILAASPPVGDKKISAVATYYTRESGAAILNIGTNGWVCAIDNQCPWGHVFATKTRKQIAAVTGAIFEGLTRGPVGKWRPATIDIPAQL</sequence>
<keyword evidence="1" id="KW-0732">Signal</keyword>
<evidence type="ECO:0000259" key="2">
    <source>
        <dbReference type="Pfam" id="PF20254"/>
    </source>
</evidence>
<dbReference type="InterPro" id="IPR046540">
    <property type="entry name" value="DMFA2_C"/>
</dbReference>
<evidence type="ECO:0000313" key="3">
    <source>
        <dbReference type="EMBL" id="ASY28264.1"/>
    </source>
</evidence>
<name>A0A249LH53_9ACTN</name>
<proteinExistence type="predicted"/>
<evidence type="ECO:0000256" key="1">
    <source>
        <dbReference type="SAM" id="SignalP"/>
    </source>
</evidence>
<feature type="domain" description="N,N-dimethylformamidase beta subunit-like C-terminal" evidence="2">
    <location>
        <begin position="99"/>
        <end position="418"/>
    </location>
</feature>
<dbReference type="KEGG" id="plim:PHILAsVB114_06600"/>
<feature type="chain" id="PRO_5011970232" description="N,N-dimethylformamidase beta subunit-like C-terminal domain-containing protein" evidence="1">
    <location>
        <begin position="26"/>
        <end position="462"/>
    </location>
</feature>
<protein>
    <recommendedName>
        <fullName evidence="2">N,N-dimethylformamidase beta subunit-like C-terminal domain-containing protein</fullName>
    </recommendedName>
</protein>
<dbReference type="AlphaFoldDB" id="A0A249LH53"/>